<evidence type="ECO:0000313" key="1">
    <source>
        <dbReference type="EMBL" id="BDB54238.1"/>
    </source>
</evidence>
<evidence type="ECO:0000313" key="2">
    <source>
        <dbReference type="Proteomes" id="UP001319867"/>
    </source>
</evidence>
<organism evidence="1 2">
    <name type="scientific">Flavobacterium ammoniigenes</name>
    <dbReference type="NCBI Taxonomy" id="1751095"/>
    <lineage>
        <taxon>Bacteria</taxon>
        <taxon>Pseudomonadati</taxon>
        <taxon>Bacteroidota</taxon>
        <taxon>Flavobacteriia</taxon>
        <taxon>Flavobacteriales</taxon>
        <taxon>Flavobacteriaceae</taxon>
        <taxon>Flavobacterium</taxon>
    </lineage>
</organism>
<keyword evidence="2" id="KW-1185">Reference proteome</keyword>
<sequence length="60" mass="6894">MRIVTRVSIAKKTINSIKKLIFSIPEVDDMLFKIGRTNTKQVIIFTVVTIKKDIPTKSKF</sequence>
<gene>
    <name evidence="1" type="ORF">GENT5_05430</name>
</gene>
<name>A0ABN6KY26_9FLAO</name>
<reference evidence="1 2" key="2">
    <citation type="journal article" date="2022" name="Microorganisms">
        <title>Complete Genome Sequences of Two Flavobacterium ammonificans Strains and a Flavobacterium ammoniigenes Strain of Ammonifying Bacterioplankton Isolated from Surface River Water.</title>
        <authorList>
            <person name="Suda W."/>
            <person name="Ogata Y."/>
            <person name="Shindo C."/>
            <person name="Watanabe K."/>
        </authorList>
    </citation>
    <scope>NUCLEOTIDE SEQUENCE [LARGE SCALE GENOMIC DNA]</scope>
    <source>
        <strain evidence="1 2">GENT5</strain>
    </source>
</reference>
<protein>
    <submittedName>
        <fullName evidence="1">Uncharacterized protein</fullName>
    </submittedName>
</protein>
<proteinExistence type="predicted"/>
<dbReference type="Proteomes" id="UP001319867">
    <property type="component" value="Chromosome"/>
</dbReference>
<accession>A0ABN6KY26</accession>
<dbReference type="EMBL" id="AP025184">
    <property type="protein sequence ID" value="BDB54238.1"/>
    <property type="molecule type" value="Genomic_DNA"/>
</dbReference>
<reference evidence="1 2" key="1">
    <citation type="journal article" date="2022" name="Int. J. Syst. Evol. Microbiol.">
        <title>Flavobacterium ammonificans sp. nov. and Flavobacterium ammoniigenes sp. nov., ammonifying bacteria isolated from surface river water.</title>
        <authorList>
            <person name="Watanabe K."/>
            <person name="Kitamura T."/>
            <person name="Ogata Y."/>
            <person name="Shindo C."/>
            <person name="Suda W."/>
        </authorList>
    </citation>
    <scope>NUCLEOTIDE SEQUENCE [LARGE SCALE GENOMIC DNA]</scope>
    <source>
        <strain evidence="1 2">GENT5</strain>
    </source>
</reference>